<proteinExistence type="predicted"/>
<evidence type="ECO:0000313" key="7">
    <source>
        <dbReference type="EnsemblMetazoa" id="AALFPA23_014464.P21024"/>
    </source>
</evidence>
<sequence length="374" mass="42598">MFRSASILSFVLPLFLGYSYGLELQSGEWTNPRQLTAEVQHGKRLKLIVENVNYTGYRWTFNGTYVSEKCEVKTIGDTSSTLICSDIDWSDEGLYEYQGITWSGKSEKILSVYVKVVACEKSKKHDVELIEKAAQKKRECFCSGITDRCEMADDLFRKKIVVRLLNNHMISSKWSSNDIPVPLKYYSLPMQLKGNLLMSYGGFLVIPAMEKRDDGSPDIVLQGNNQSLVYNSDLGSSTSGELNRRSIQMTEQGWRDLNGRYVSRNTFMTVLSKVKDFYIRSSAANNGLEPLDVVLDSADYKDHGLGKVTTVEKCECRVGYVGLSCEKCSSNYYRRHAVGPLGVCVSFKERWDLAKESIERHQRLEEYRNQLRTL</sequence>
<organism evidence="7 8">
    <name type="scientific">Aedes albopictus</name>
    <name type="common">Asian tiger mosquito</name>
    <name type="synonym">Stegomyia albopicta</name>
    <dbReference type="NCBI Taxonomy" id="7160"/>
    <lineage>
        <taxon>Eukaryota</taxon>
        <taxon>Metazoa</taxon>
        <taxon>Ecdysozoa</taxon>
        <taxon>Arthropoda</taxon>
        <taxon>Hexapoda</taxon>
        <taxon>Insecta</taxon>
        <taxon>Pterygota</taxon>
        <taxon>Neoptera</taxon>
        <taxon>Endopterygota</taxon>
        <taxon>Diptera</taxon>
        <taxon>Nematocera</taxon>
        <taxon>Culicoidea</taxon>
        <taxon>Culicidae</taxon>
        <taxon>Culicinae</taxon>
        <taxon>Aedini</taxon>
        <taxon>Aedes</taxon>
        <taxon>Stegomyia</taxon>
    </lineage>
</organism>
<dbReference type="SUPFAM" id="SSF48726">
    <property type="entry name" value="Immunoglobulin"/>
    <property type="match status" value="1"/>
</dbReference>
<dbReference type="Pfam" id="PF00052">
    <property type="entry name" value="Laminin_B"/>
    <property type="match status" value="1"/>
</dbReference>
<dbReference type="InterPro" id="IPR000034">
    <property type="entry name" value="Laminin_IV"/>
</dbReference>
<keyword evidence="4" id="KW-0325">Glycoprotein</keyword>
<feature type="signal peptide" evidence="5">
    <location>
        <begin position="1"/>
        <end position="21"/>
    </location>
</feature>
<protein>
    <recommendedName>
        <fullName evidence="6">Laminin IV type A domain-containing protein</fullName>
    </recommendedName>
</protein>
<dbReference type="GeneID" id="109401681"/>
<reference evidence="7" key="2">
    <citation type="submission" date="2025-05" db="UniProtKB">
        <authorList>
            <consortium name="EnsemblMetazoa"/>
        </authorList>
    </citation>
    <scope>IDENTIFICATION</scope>
    <source>
        <strain evidence="7">Foshan</strain>
    </source>
</reference>
<dbReference type="PROSITE" id="PS51115">
    <property type="entry name" value="LAMININ_IVA"/>
    <property type="match status" value="1"/>
</dbReference>
<dbReference type="InterPro" id="IPR002049">
    <property type="entry name" value="LE_dom"/>
</dbReference>
<keyword evidence="1 5" id="KW-0732">Signal</keyword>
<dbReference type="CDD" id="cd00055">
    <property type="entry name" value="EGF_Lam"/>
    <property type="match status" value="1"/>
</dbReference>
<reference evidence="8" key="1">
    <citation type="journal article" date="2015" name="Proc. Natl. Acad. Sci. U.S.A.">
        <title>Genome sequence of the Asian Tiger mosquito, Aedes albopictus, reveals insights into its biology, genetics, and evolution.</title>
        <authorList>
            <person name="Chen X.G."/>
            <person name="Jiang X."/>
            <person name="Gu J."/>
            <person name="Xu M."/>
            <person name="Wu Y."/>
            <person name="Deng Y."/>
            <person name="Zhang C."/>
            <person name="Bonizzoni M."/>
            <person name="Dermauw W."/>
            <person name="Vontas J."/>
            <person name="Armbruster P."/>
            <person name="Huang X."/>
            <person name="Yang Y."/>
            <person name="Zhang H."/>
            <person name="He W."/>
            <person name="Peng H."/>
            <person name="Liu Y."/>
            <person name="Wu K."/>
            <person name="Chen J."/>
            <person name="Lirakis M."/>
            <person name="Topalis P."/>
            <person name="Van Leeuwen T."/>
            <person name="Hall A.B."/>
            <person name="Jiang X."/>
            <person name="Thorpe C."/>
            <person name="Mueller R.L."/>
            <person name="Sun C."/>
            <person name="Waterhouse R.M."/>
            <person name="Yan G."/>
            <person name="Tu Z.J."/>
            <person name="Fang X."/>
            <person name="James A.A."/>
        </authorList>
    </citation>
    <scope>NUCLEOTIDE SEQUENCE [LARGE SCALE GENOMIC DNA]</scope>
    <source>
        <strain evidence="8">Foshan</strain>
    </source>
</reference>
<keyword evidence="2" id="KW-0677">Repeat</keyword>
<dbReference type="SMART" id="SM00281">
    <property type="entry name" value="LamB"/>
    <property type="match status" value="1"/>
</dbReference>
<accession>A0ABM1Z2R5</accession>
<evidence type="ECO:0000256" key="2">
    <source>
        <dbReference type="ARBA" id="ARBA00022737"/>
    </source>
</evidence>
<evidence type="ECO:0000256" key="1">
    <source>
        <dbReference type="ARBA" id="ARBA00022729"/>
    </source>
</evidence>
<dbReference type="InterPro" id="IPR036179">
    <property type="entry name" value="Ig-like_dom_sf"/>
</dbReference>
<evidence type="ECO:0000313" key="8">
    <source>
        <dbReference type="Proteomes" id="UP000069940"/>
    </source>
</evidence>
<feature type="chain" id="PRO_5046613942" description="Laminin IV type A domain-containing protein" evidence="5">
    <location>
        <begin position="22"/>
        <end position="374"/>
    </location>
</feature>
<evidence type="ECO:0000256" key="3">
    <source>
        <dbReference type="ARBA" id="ARBA00023157"/>
    </source>
</evidence>
<keyword evidence="8" id="KW-1185">Reference proteome</keyword>
<evidence type="ECO:0000259" key="6">
    <source>
        <dbReference type="PROSITE" id="PS51115"/>
    </source>
</evidence>
<dbReference type="Proteomes" id="UP000069940">
    <property type="component" value="Unassembled WGS sequence"/>
</dbReference>
<evidence type="ECO:0000256" key="4">
    <source>
        <dbReference type="ARBA" id="ARBA00023180"/>
    </source>
</evidence>
<dbReference type="RefSeq" id="XP_019529814.3">
    <property type="nucleotide sequence ID" value="XM_019674269.3"/>
</dbReference>
<dbReference type="EnsemblMetazoa" id="AALFPA23_014464.R21024">
    <property type="protein sequence ID" value="AALFPA23_014464.P21024"/>
    <property type="gene ID" value="AALFPA23_014464"/>
</dbReference>
<name>A0ABM1Z2R5_AEDAL</name>
<keyword evidence="3" id="KW-1015">Disulfide bond</keyword>
<feature type="domain" description="Laminin IV type A" evidence="6">
    <location>
        <begin position="122"/>
        <end position="313"/>
    </location>
</feature>
<evidence type="ECO:0000256" key="5">
    <source>
        <dbReference type="SAM" id="SignalP"/>
    </source>
</evidence>